<dbReference type="CDD" id="cd06185">
    <property type="entry name" value="PDR_like"/>
    <property type="match status" value="1"/>
</dbReference>
<evidence type="ECO:0000256" key="4">
    <source>
        <dbReference type="ARBA" id="ARBA00023002"/>
    </source>
</evidence>
<dbReference type="PANTHER" id="PTHR47354:SF1">
    <property type="entry name" value="CARNITINE MONOOXYGENASE REDUCTASE SUBUNIT"/>
    <property type="match status" value="1"/>
</dbReference>
<keyword evidence="4" id="KW-0560">Oxidoreductase</keyword>
<evidence type="ECO:0000256" key="5">
    <source>
        <dbReference type="ARBA" id="ARBA00023004"/>
    </source>
</evidence>
<protein>
    <submittedName>
        <fullName evidence="9">Oxidoreductase</fullName>
    </submittedName>
</protein>
<evidence type="ECO:0000259" key="8">
    <source>
        <dbReference type="PROSITE" id="PS51384"/>
    </source>
</evidence>
<dbReference type="InterPro" id="IPR012675">
    <property type="entry name" value="Beta-grasp_dom_sf"/>
</dbReference>
<dbReference type="InterPro" id="IPR036010">
    <property type="entry name" value="2Fe-2S_ferredoxin-like_sf"/>
</dbReference>
<dbReference type="InterPro" id="IPR017927">
    <property type="entry name" value="FAD-bd_FR_type"/>
</dbReference>
<reference evidence="9" key="1">
    <citation type="submission" date="2022-04" db="EMBL/GenBank/DDBJ databases">
        <title>Whole genome sequence of Sphaerotilus sp. FB-5.</title>
        <authorList>
            <person name="Takeda M."/>
            <person name="Narihara S."/>
            <person name="Akimoto M."/>
            <person name="Akimoto R."/>
            <person name="Nishiyashiki S."/>
            <person name="Murakami T."/>
        </authorList>
    </citation>
    <scope>NUCLEOTIDE SEQUENCE</scope>
    <source>
        <strain evidence="9">FB-5</strain>
    </source>
</reference>
<organism evidence="9 10">
    <name type="scientific">Sphaerotilus microaerophilus</name>
    <dbReference type="NCBI Taxonomy" id="2914710"/>
    <lineage>
        <taxon>Bacteria</taxon>
        <taxon>Pseudomonadati</taxon>
        <taxon>Pseudomonadota</taxon>
        <taxon>Betaproteobacteria</taxon>
        <taxon>Burkholderiales</taxon>
        <taxon>Sphaerotilaceae</taxon>
        <taxon>Sphaerotilus</taxon>
    </lineage>
</organism>
<dbReference type="PROSITE" id="PS51384">
    <property type="entry name" value="FAD_FR"/>
    <property type="match status" value="1"/>
</dbReference>
<evidence type="ECO:0000256" key="2">
    <source>
        <dbReference type="ARBA" id="ARBA00022714"/>
    </source>
</evidence>
<name>A0ABM7YPM8_9BURK</name>
<evidence type="ECO:0000313" key="10">
    <source>
        <dbReference type="Proteomes" id="UP001057498"/>
    </source>
</evidence>
<keyword evidence="10" id="KW-1185">Reference proteome</keyword>
<dbReference type="PRINTS" id="PR00409">
    <property type="entry name" value="PHDIOXRDTASE"/>
</dbReference>
<evidence type="ECO:0000256" key="3">
    <source>
        <dbReference type="ARBA" id="ARBA00022723"/>
    </source>
</evidence>
<dbReference type="InterPro" id="IPR001433">
    <property type="entry name" value="OxRdtase_FAD/NAD-bd"/>
</dbReference>
<dbReference type="Proteomes" id="UP001057498">
    <property type="component" value="Chromosome"/>
</dbReference>
<accession>A0ABM7YPM8</accession>
<dbReference type="SUPFAM" id="SSF63380">
    <property type="entry name" value="Riboflavin synthase domain-like"/>
    <property type="match status" value="1"/>
</dbReference>
<dbReference type="EMBL" id="AP025730">
    <property type="protein sequence ID" value="BDI06482.1"/>
    <property type="molecule type" value="Genomic_DNA"/>
</dbReference>
<dbReference type="PROSITE" id="PS51085">
    <property type="entry name" value="2FE2S_FER_2"/>
    <property type="match status" value="1"/>
</dbReference>
<proteinExistence type="predicted"/>
<dbReference type="InterPro" id="IPR039261">
    <property type="entry name" value="FNR_nucleotide-bd"/>
</dbReference>
<gene>
    <name evidence="9" type="ORF">CATMQ487_34520</name>
</gene>
<evidence type="ECO:0000313" key="9">
    <source>
        <dbReference type="EMBL" id="BDI06482.1"/>
    </source>
</evidence>
<dbReference type="InterPro" id="IPR006058">
    <property type="entry name" value="2Fe2S_fd_BS"/>
</dbReference>
<feature type="domain" description="FAD-binding FR-type" evidence="8">
    <location>
        <begin position="1"/>
        <end position="119"/>
    </location>
</feature>
<keyword evidence="2" id="KW-0001">2Fe-2S</keyword>
<keyword evidence="1" id="KW-0285">Flavoprotein</keyword>
<dbReference type="InterPro" id="IPR050415">
    <property type="entry name" value="MRET"/>
</dbReference>
<keyword evidence="5" id="KW-0408">Iron</keyword>
<evidence type="ECO:0000256" key="1">
    <source>
        <dbReference type="ARBA" id="ARBA00022630"/>
    </source>
</evidence>
<dbReference type="InterPro" id="IPR017938">
    <property type="entry name" value="Riboflavin_synthase-like_b-brl"/>
</dbReference>
<dbReference type="Gene3D" id="3.10.20.30">
    <property type="match status" value="1"/>
</dbReference>
<dbReference type="RefSeq" id="WP_251969750.1">
    <property type="nucleotide sequence ID" value="NZ_AP025730.1"/>
</dbReference>
<dbReference type="SUPFAM" id="SSF52343">
    <property type="entry name" value="Ferredoxin reductase-like, C-terminal NADP-linked domain"/>
    <property type="match status" value="1"/>
</dbReference>
<evidence type="ECO:0000256" key="6">
    <source>
        <dbReference type="ARBA" id="ARBA00023014"/>
    </source>
</evidence>
<dbReference type="Pfam" id="PF00175">
    <property type="entry name" value="NAD_binding_1"/>
    <property type="match status" value="1"/>
</dbReference>
<dbReference type="SUPFAM" id="SSF54292">
    <property type="entry name" value="2Fe-2S ferredoxin-like"/>
    <property type="match status" value="1"/>
</dbReference>
<dbReference type="PANTHER" id="PTHR47354">
    <property type="entry name" value="NADH OXIDOREDUCTASE HCR"/>
    <property type="match status" value="1"/>
</dbReference>
<keyword evidence="3" id="KW-0479">Metal-binding</keyword>
<keyword evidence="6" id="KW-0411">Iron-sulfur</keyword>
<dbReference type="Gene3D" id="3.40.50.80">
    <property type="entry name" value="Nucleotide-binding domain of ferredoxin-NADP reductase (FNR) module"/>
    <property type="match status" value="1"/>
</dbReference>
<dbReference type="PROSITE" id="PS00197">
    <property type="entry name" value="2FE2S_FER_1"/>
    <property type="match status" value="1"/>
</dbReference>
<sequence>MSTALLTLRVRALTWEAEGILGIELVPLQPNTLLPAFEAGAHIDLHLPGTGSATHPPDAGSGPHIRSYSLLNAPGERQRYCIAVNLDAASRGGSRWIHEQLRCGQTLTVGAPRNNFPLNEAAPLSVFFAGGIGITPILGMIRRLEAIGRPWRLHYATRSAIHAAYVSELQALSEAGQAGGRDGALDLHVDADRGRVLDIAGLIAALPAGTHVYCCGPLGMLGAFEAATAALPREQVHLEYFAAKEAAATDGSYVVELARSGRTVPVQPGRTLLESLEGAGVEVLYSCREGICGTCEVKVLAGTPDHRDLVLSEAERAANNRIMVCCSGAKTPKLVLDL</sequence>
<dbReference type="Pfam" id="PF00111">
    <property type="entry name" value="Fer2"/>
    <property type="match status" value="1"/>
</dbReference>
<evidence type="ECO:0000259" key="7">
    <source>
        <dbReference type="PROSITE" id="PS51085"/>
    </source>
</evidence>
<dbReference type="CDD" id="cd00207">
    <property type="entry name" value="fer2"/>
    <property type="match status" value="1"/>
</dbReference>
<feature type="domain" description="2Fe-2S ferredoxin-type" evidence="7">
    <location>
        <begin position="253"/>
        <end position="338"/>
    </location>
</feature>
<dbReference type="Gene3D" id="2.40.30.10">
    <property type="entry name" value="Translation factors"/>
    <property type="match status" value="1"/>
</dbReference>
<dbReference type="InterPro" id="IPR001041">
    <property type="entry name" value="2Fe-2S_ferredoxin-type"/>
</dbReference>